<keyword evidence="2" id="KW-1185">Reference proteome</keyword>
<protein>
    <submittedName>
        <fullName evidence="1">Uncharacterized protein</fullName>
    </submittedName>
</protein>
<dbReference type="Proteomes" id="UP000253517">
    <property type="component" value="Unassembled WGS sequence"/>
</dbReference>
<reference evidence="1 2" key="1">
    <citation type="submission" date="2018-07" db="EMBL/GenBank/DDBJ databases">
        <title>Genomic Encyclopedia of Type Strains, Phase IV (KMG-IV): sequencing the most valuable type-strain genomes for metagenomic binning, comparative biology and taxonomic classification.</title>
        <authorList>
            <person name="Goeker M."/>
        </authorList>
    </citation>
    <scope>NUCLEOTIDE SEQUENCE [LARGE SCALE GENOMIC DNA]</scope>
    <source>
        <strain evidence="1 2">DSM 21410</strain>
    </source>
</reference>
<dbReference type="EMBL" id="QPJS01000007">
    <property type="protein sequence ID" value="RCX01196.1"/>
    <property type="molecule type" value="Genomic_DNA"/>
</dbReference>
<dbReference type="AlphaFoldDB" id="A0A368ZYJ8"/>
<gene>
    <name evidence="1" type="ORF">DES35_1079</name>
</gene>
<name>A0A368ZYJ8_9FLAO</name>
<evidence type="ECO:0000313" key="1">
    <source>
        <dbReference type="EMBL" id="RCX01196.1"/>
    </source>
</evidence>
<sequence length="223" mass="26108">MVIGIVSVNPGYHYVALGLSPPPWFYTGIKLPPPPPPSEIDNCVNCDMPPATAGDKFSTYDFRIKVRHERWGDSEVWNFGSRLAYSSFTGAWDHIPYPFAYSIFKKVNKNDINKWLYMWNEVADRPVNLQQRIDKCNTCWNSVERDWFEGGKIHCGTYLVLANGSKVEIFSRSKRTWTNDYFAYKPEETPTIKFYDWICWHPSQWANNWINEPLGDFKMIRTQ</sequence>
<accession>A0A368ZYJ8</accession>
<proteinExistence type="predicted"/>
<evidence type="ECO:0000313" key="2">
    <source>
        <dbReference type="Proteomes" id="UP000253517"/>
    </source>
</evidence>
<comment type="caution">
    <text evidence="1">The sequence shown here is derived from an EMBL/GenBank/DDBJ whole genome shotgun (WGS) entry which is preliminary data.</text>
</comment>
<organism evidence="1 2">
    <name type="scientific">Schleiferia thermophila</name>
    <dbReference type="NCBI Taxonomy" id="884107"/>
    <lineage>
        <taxon>Bacteria</taxon>
        <taxon>Pseudomonadati</taxon>
        <taxon>Bacteroidota</taxon>
        <taxon>Flavobacteriia</taxon>
        <taxon>Flavobacteriales</taxon>
        <taxon>Schleiferiaceae</taxon>
        <taxon>Schleiferia</taxon>
    </lineage>
</organism>